<proteinExistence type="predicted"/>
<dbReference type="EMBL" id="JAEKMH010000001">
    <property type="protein sequence ID" value="MBJ3783156.1"/>
    <property type="molecule type" value="Genomic_DNA"/>
</dbReference>
<dbReference type="Proteomes" id="UP000602124">
    <property type="component" value="Unassembled WGS sequence"/>
</dbReference>
<feature type="domain" description="DUF2249" evidence="1">
    <location>
        <begin position="101"/>
        <end position="163"/>
    </location>
</feature>
<dbReference type="InterPro" id="IPR018720">
    <property type="entry name" value="DUF2249"/>
</dbReference>
<comment type="caution">
    <text evidence="2">The sequence shown here is derived from an EMBL/GenBank/DDBJ whole genome shotgun (WGS) entry which is preliminary data.</text>
</comment>
<dbReference type="AlphaFoldDB" id="A0A934IQ63"/>
<evidence type="ECO:0000259" key="1">
    <source>
        <dbReference type="Pfam" id="PF10006"/>
    </source>
</evidence>
<dbReference type="RefSeq" id="WP_198874409.1">
    <property type="nucleotide sequence ID" value="NZ_JAEKMH010000001.1"/>
</dbReference>
<gene>
    <name evidence="2" type="ORF">JEQ47_00370</name>
</gene>
<evidence type="ECO:0000313" key="2">
    <source>
        <dbReference type="EMBL" id="MBJ3783156.1"/>
    </source>
</evidence>
<dbReference type="Pfam" id="PF10006">
    <property type="entry name" value="DUF2249"/>
    <property type="match status" value="2"/>
</dbReference>
<dbReference type="SUPFAM" id="SSF64307">
    <property type="entry name" value="SirA-like"/>
    <property type="match status" value="1"/>
</dbReference>
<keyword evidence="3" id="KW-1185">Reference proteome</keyword>
<accession>A0A934IQ63</accession>
<protein>
    <submittedName>
        <fullName evidence="2">DUF2249 domain-containing protein</fullName>
    </submittedName>
</protein>
<organism evidence="2 3">
    <name type="scientific">Devosia sediminis</name>
    <dbReference type="NCBI Taxonomy" id="2798801"/>
    <lineage>
        <taxon>Bacteria</taxon>
        <taxon>Pseudomonadati</taxon>
        <taxon>Pseudomonadota</taxon>
        <taxon>Alphaproteobacteria</taxon>
        <taxon>Hyphomicrobiales</taxon>
        <taxon>Devosiaceae</taxon>
        <taxon>Devosia</taxon>
    </lineage>
</organism>
<feature type="domain" description="DUF2249" evidence="1">
    <location>
        <begin position="6"/>
        <end position="73"/>
    </location>
</feature>
<reference evidence="2" key="1">
    <citation type="submission" date="2020-12" db="EMBL/GenBank/DDBJ databases">
        <title>Devosia sp. MSA67 isolated from Mo River.</title>
        <authorList>
            <person name="Ma F."/>
            <person name="Zi Z."/>
        </authorList>
    </citation>
    <scope>NUCLEOTIDE SEQUENCE</scope>
    <source>
        <strain evidence="2">MSA67</strain>
    </source>
</reference>
<dbReference type="InterPro" id="IPR036868">
    <property type="entry name" value="TusA-like_sf"/>
</dbReference>
<sequence>MTEPFELDVRPILRDGGEPFGAIMGAVSGLEAGQALMLIAPFRPEPLFRVMESKGFGFTATALDGGDWQVLFTPEPVGSDSAAAVARDSNPDNWPEPVHYLDCSEMDPPEPMVQILATLETMQAGEVLFALLHREPVFLFPELETRGHAWAGDFDAEGTAYRLMVRAGGRG</sequence>
<name>A0A934IQ63_9HYPH</name>
<evidence type="ECO:0000313" key="3">
    <source>
        <dbReference type="Proteomes" id="UP000602124"/>
    </source>
</evidence>